<organism evidence="2 3">
    <name type="scientific">Dissophora globulifera</name>
    <dbReference type="NCBI Taxonomy" id="979702"/>
    <lineage>
        <taxon>Eukaryota</taxon>
        <taxon>Fungi</taxon>
        <taxon>Fungi incertae sedis</taxon>
        <taxon>Mucoromycota</taxon>
        <taxon>Mortierellomycotina</taxon>
        <taxon>Mortierellomycetes</taxon>
        <taxon>Mortierellales</taxon>
        <taxon>Mortierellaceae</taxon>
        <taxon>Dissophora</taxon>
    </lineage>
</organism>
<feature type="region of interest" description="Disordered" evidence="1">
    <location>
        <begin position="1"/>
        <end position="22"/>
    </location>
</feature>
<evidence type="ECO:0000256" key="1">
    <source>
        <dbReference type="SAM" id="MobiDB-lite"/>
    </source>
</evidence>
<dbReference type="EMBL" id="JAAAIP010000804">
    <property type="protein sequence ID" value="KAG0312494.1"/>
    <property type="molecule type" value="Genomic_DNA"/>
</dbReference>
<sequence length="105" mass="10813">MSNPANNINNDPSSKLSNTMNSYVGGAKQTIGETIGNSNLAASGAQQKAQADAAQAAADARTHAEGVGHKIEGQTQQTLGSMTGNTSMEARGHANEIKGDMERKV</sequence>
<evidence type="ECO:0000313" key="3">
    <source>
        <dbReference type="Proteomes" id="UP000738325"/>
    </source>
</evidence>
<dbReference type="PANTHER" id="PTHR40460:SF1">
    <property type="entry name" value="CSBD-LIKE DOMAIN-CONTAINING PROTEIN"/>
    <property type="match status" value="1"/>
</dbReference>
<dbReference type="OrthoDB" id="9999611at2759"/>
<name>A0A9P6R8T3_9FUNG</name>
<gene>
    <name evidence="2" type="ORF">BGZ99_009469</name>
</gene>
<feature type="compositionally biased region" description="Polar residues" evidence="1">
    <location>
        <begin position="73"/>
        <end position="88"/>
    </location>
</feature>
<keyword evidence="3" id="KW-1185">Reference proteome</keyword>
<comment type="caution">
    <text evidence="2">The sequence shown here is derived from an EMBL/GenBank/DDBJ whole genome shotgun (WGS) entry which is preliminary data.</text>
</comment>
<accession>A0A9P6R8T3</accession>
<protein>
    <recommendedName>
        <fullName evidence="4">CsbD-like domain-containing protein</fullName>
    </recommendedName>
</protein>
<evidence type="ECO:0000313" key="2">
    <source>
        <dbReference type="EMBL" id="KAG0312494.1"/>
    </source>
</evidence>
<feature type="compositionally biased region" description="Basic and acidic residues" evidence="1">
    <location>
        <begin position="60"/>
        <end position="72"/>
    </location>
</feature>
<dbReference type="AlphaFoldDB" id="A0A9P6R8T3"/>
<dbReference type="Proteomes" id="UP000738325">
    <property type="component" value="Unassembled WGS sequence"/>
</dbReference>
<dbReference type="PANTHER" id="PTHR40460">
    <property type="entry name" value="CHROMOSOME 1, WHOLE GENOME SHOTGUN SEQUENCE"/>
    <property type="match status" value="1"/>
</dbReference>
<feature type="compositionally biased region" description="Low complexity" evidence="1">
    <location>
        <begin position="42"/>
        <end position="59"/>
    </location>
</feature>
<proteinExistence type="predicted"/>
<feature type="region of interest" description="Disordered" evidence="1">
    <location>
        <begin position="42"/>
        <end position="105"/>
    </location>
</feature>
<feature type="compositionally biased region" description="Basic and acidic residues" evidence="1">
    <location>
        <begin position="90"/>
        <end position="105"/>
    </location>
</feature>
<reference evidence="2" key="1">
    <citation type="journal article" date="2020" name="Fungal Divers.">
        <title>Resolving the Mortierellaceae phylogeny through synthesis of multi-gene phylogenetics and phylogenomics.</title>
        <authorList>
            <person name="Vandepol N."/>
            <person name="Liber J."/>
            <person name="Desiro A."/>
            <person name="Na H."/>
            <person name="Kennedy M."/>
            <person name="Barry K."/>
            <person name="Grigoriev I.V."/>
            <person name="Miller A.N."/>
            <person name="O'Donnell K."/>
            <person name="Stajich J.E."/>
            <person name="Bonito G."/>
        </authorList>
    </citation>
    <scope>NUCLEOTIDE SEQUENCE</scope>
    <source>
        <strain evidence="2">REB-010B</strain>
    </source>
</reference>
<evidence type="ECO:0008006" key="4">
    <source>
        <dbReference type="Google" id="ProtNLM"/>
    </source>
</evidence>